<feature type="compositionally biased region" description="Basic and acidic residues" evidence="1">
    <location>
        <begin position="35"/>
        <end position="52"/>
    </location>
</feature>
<evidence type="ECO:0000313" key="2">
    <source>
        <dbReference type="EMBL" id="GAA2722515.1"/>
    </source>
</evidence>
<sequence length="59" mass="6197">MGVADFMRVPSPAARTTTAAGRLALTGVPFGFEGVDTRRIPGRKRGETRKGPDLGGQDP</sequence>
<proteinExistence type="predicted"/>
<evidence type="ECO:0000256" key="1">
    <source>
        <dbReference type="SAM" id="MobiDB-lite"/>
    </source>
</evidence>
<evidence type="ECO:0000313" key="3">
    <source>
        <dbReference type="Proteomes" id="UP001500886"/>
    </source>
</evidence>
<accession>A0ABP6GGY8</accession>
<comment type="caution">
    <text evidence="2">The sequence shown here is derived from an EMBL/GenBank/DDBJ whole genome shotgun (WGS) entry which is preliminary data.</text>
</comment>
<protein>
    <submittedName>
        <fullName evidence="2">Uncharacterized protein</fullName>
    </submittedName>
</protein>
<reference evidence="3" key="1">
    <citation type="journal article" date="2019" name="Int. J. Syst. Evol. Microbiol.">
        <title>The Global Catalogue of Microorganisms (GCM) 10K type strain sequencing project: providing services to taxonomists for standard genome sequencing and annotation.</title>
        <authorList>
            <consortium name="The Broad Institute Genomics Platform"/>
            <consortium name="The Broad Institute Genome Sequencing Center for Infectious Disease"/>
            <person name="Wu L."/>
            <person name="Ma J."/>
        </authorList>
    </citation>
    <scope>NUCLEOTIDE SEQUENCE [LARGE SCALE GENOMIC DNA]</scope>
    <source>
        <strain evidence="3">JCM 4542</strain>
    </source>
</reference>
<name>A0ABP6GGY8_9ACTN</name>
<organism evidence="2 3">
    <name type="scientific">Streptomyces luteosporeus</name>
    <dbReference type="NCBI Taxonomy" id="173856"/>
    <lineage>
        <taxon>Bacteria</taxon>
        <taxon>Bacillati</taxon>
        <taxon>Actinomycetota</taxon>
        <taxon>Actinomycetes</taxon>
        <taxon>Kitasatosporales</taxon>
        <taxon>Streptomycetaceae</taxon>
        <taxon>Streptomyces</taxon>
    </lineage>
</organism>
<dbReference type="EMBL" id="BAAASL010000020">
    <property type="protein sequence ID" value="GAA2722515.1"/>
    <property type="molecule type" value="Genomic_DNA"/>
</dbReference>
<gene>
    <name evidence="2" type="ORF">GCM10010315_47870</name>
</gene>
<feature type="region of interest" description="Disordered" evidence="1">
    <location>
        <begin position="32"/>
        <end position="59"/>
    </location>
</feature>
<dbReference type="Proteomes" id="UP001500886">
    <property type="component" value="Unassembled WGS sequence"/>
</dbReference>
<keyword evidence="3" id="KW-1185">Reference proteome</keyword>